<dbReference type="SMART" id="SM00382">
    <property type="entry name" value="AAA"/>
    <property type="match status" value="1"/>
</dbReference>
<gene>
    <name evidence="5" type="ordered locus">Snov_2930</name>
</gene>
<keyword evidence="1" id="KW-0813">Transport</keyword>
<dbReference type="Proteomes" id="UP000006633">
    <property type="component" value="Chromosome"/>
</dbReference>
<dbReference type="EMBL" id="CP002026">
    <property type="protein sequence ID" value="ADH90210.1"/>
    <property type="molecule type" value="Genomic_DNA"/>
</dbReference>
<evidence type="ECO:0000256" key="2">
    <source>
        <dbReference type="ARBA" id="ARBA00022741"/>
    </source>
</evidence>
<dbReference type="InterPro" id="IPR003439">
    <property type="entry name" value="ABC_transporter-like_ATP-bd"/>
</dbReference>
<dbReference type="InterPro" id="IPR003593">
    <property type="entry name" value="AAA+_ATPase"/>
</dbReference>
<protein>
    <submittedName>
        <fullName evidence="5">ABC transporter related protein</fullName>
    </submittedName>
</protein>
<dbReference type="InterPro" id="IPR027417">
    <property type="entry name" value="P-loop_NTPase"/>
</dbReference>
<dbReference type="Gene3D" id="3.40.50.300">
    <property type="entry name" value="P-loop containing nucleotide triphosphate hydrolases"/>
    <property type="match status" value="1"/>
</dbReference>
<dbReference type="eggNOG" id="COG0411">
    <property type="taxonomic scope" value="Bacteria"/>
</dbReference>
<accession>D7A6L2</accession>
<keyword evidence="3" id="KW-0067">ATP-binding</keyword>
<name>D7A6L2_ANCN5</name>
<evidence type="ECO:0000313" key="6">
    <source>
        <dbReference type="Proteomes" id="UP000006633"/>
    </source>
</evidence>
<dbReference type="GO" id="GO:0016887">
    <property type="term" value="F:ATP hydrolysis activity"/>
    <property type="evidence" value="ECO:0007669"/>
    <property type="project" value="InterPro"/>
</dbReference>
<dbReference type="CDD" id="cd03219">
    <property type="entry name" value="ABC_Mj1267_LivG_branched"/>
    <property type="match status" value="1"/>
</dbReference>
<evidence type="ECO:0000256" key="1">
    <source>
        <dbReference type="ARBA" id="ARBA00022448"/>
    </source>
</evidence>
<dbReference type="GO" id="GO:0005886">
    <property type="term" value="C:plasma membrane"/>
    <property type="evidence" value="ECO:0007669"/>
    <property type="project" value="TreeGrafter"/>
</dbReference>
<organism evidence="5 6">
    <name type="scientific">Ancylobacter novellus (strain ATCC 8093 / DSM 506 / JCM 20403 / CCM 1077 / IAM 12100 / NBRC 12443 / NCIMB 10456)</name>
    <name type="common">Starkeya novella</name>
    <dbReference type="NCBI Taxonomy" id="639283"/>
    <lineage>
        <taxon>Bacteria</taxon>
        <taxon>Pseudomonadati</taxon>
        <taxon>Pseudomonadota</taxon>
        <taxon>Alphaproteobacteria</taxon>
        <taxon>Hyphomicrobiales</taxon>
        <taxon>Xanthobacteraceae</taxon>
        <taxon>Ancylobacter</taxon>
    </lineage>
</organism>
<dbReference type="GO" id="GO:0005524">
    <property type="term" value="F:ATP binding"/>
    <property type="evidence" value="ECO:0007669"/>
    <property type="project" value="UniProtKB-KW"/>
</dbReference>
<dbReference type="PANTHER" id="PTHR45772">
    <property type="entry name" value="CONSERVED COMPONENT OF ABC TRANSPORTER FOR NATURAL AMINO ACIDS-RELATED"/>
    <property type="match status" value="1"/>
</dbReference>
<sequence length="248" mass="27044">MTQRPVLEARNLRLHFGGVAAADDASLSVASGQRVAIIGPNGAGKTTFINICTGYLKPQSGSVLFEGREMTGLAPRRIVRNGIARSFQLPQLFLDITVLENLLVALAAREGIWNSWMPLERHGKRDEMLDLLDVIGLTDAAHRLTRELPEGMRKLVDIAMALALKPRLIFMDEPTSGVSTQEKFTIMDVVIRALEQNATTAVFVEHDMDVVSRYADSVAVWSGGRISLTGTPAEVLADPDVRRNVVGA</sequence>
<dbReference type="RefSeq" id="WP_013167713.1">
    <property type="nucleotide sequence ID" value="NC_014217.1"/>
</dbReference>
<dbReference type="STRING" id="639283.Snov_2930"/>
<dbReference type="KEGG" id="sno:Snov_2930"/>
<dbReference type="AlphaFoldDB" id="D7A6L2"/>
<dbReference type="PROSITE" id="PS50893">
    <property type="entry name" value="ABC_TRANSPORTER_2"/>
    <property type="match status" value="1"/>
</dbReference>
<proteinExistence type="predicted"/>
<reference evidence="5 6" key="1">
    <citation type="journal article" date="2012" name="Stand. Genomic Sci.">
        <title>Complete genome sequence of the facultatively chemolithoautotrophic and methylotrophic alpha Proteobacterium Starkeya novella type strain (ATCC 8093(T)).</title>
        <authorList>
            <person name="Kappler U."/>
            <person name="Davenport K."/>
            <person name="Beatson S."/>
            <person name="Lucas S."/>
            <person name="Lapidus A."/>
            <person name="Copeland A."/>
            <person name="Berry K.W."/>
            <person name="Glavina Del Rio T."/>
            <person name="Hammon N."/>
            <person name="Dalin E."/>
            <person name="Tice H."/>
            <person name="Pitluck S."/>
            <person name="Richardson P."/>
            <person name="Bruce D."/>
            <person name="Goodwin L.A."/>
            <person name="Han C."/>
            <person name="Tapia R."/>
            <person name="Detter J.C."/>
            <person name="Chang Y.J."/>
            <person name="Jeffries C.D."/>
            <person name="Land M."/>
            <person name="Hauser L."/>
            <person name="Kyrpides N.C."/>
            <person name="Goker M."/>
            <person name="Ivanova N."/>
            <person name="Klenk H.P."/>
            <person name="Woyke T."/>
        </authorList>
    </citation>
    <scope>NUCLEOTIDE SEQUENCE [LARGE SCALE GENOMIC DNA]</scope>
    <source>
        <strain evidence="6">ATCC 8093 / DSM 506 / JCM 20403 / CCM 1077 / IAM 12100 / NBRC 12443 / NCIMB 10456</strain>
    </source>
</reference>
<dbReference type="OrthoDB" id="9806149at2"/>
<evidence type="ECO:0000313" key="5">
    <source>
        <dbReference type="EMBL" id="ADH90210.1"/>
    </source>
</evidence>
<keyword evidence="2" id="KW-0547">Nucleotide-binding</keyword>
<keyword evidence="6" id="KW-1185">Reference proteome</keyword>
<feature type="domain" description="ABC transporter" evidence="4">
    <location>
        <begin position="7"/>
        <end position="248"/>
    </location>
</feature>
<dbReference type="InterPro" id="IPR051120">
    <property type="entry name" value="ABC_AA/LPS_Transport"/>
</dbReference>
<dbReference type="Pfam" id="PF00005">
    <property type="entry name" value="ABC_tran"/>
    <property type="match status" value="1"/>
</dbReference>
<dbReference type="HOGENOM" id="CLU_000604_1_2_5"/>
<dbReference type="SUPFAM" id="SSF52540">
    <property type="entry name" value="P-loop containing nucleoside triphosphate hydrolases"/>
    <property type="match status" value="1"/>
</dbReference>
<evidence type="ECO:0000259" key="4">
    <source>
        <dbReference type="PROSITE" id="PS50893"/>
    </source>
</evidence>
<dbReference type="PANTHER" id="PTHR45772:SF9">
    <property type="entry name" value="CONSERVED COMPONENT OF ABC TRANSPORTER FOR NATURAL AMINO ACIDS"/>
    <property type="match status" value="1"/>
</dbReference>
<evidence type="ECO:0000256" key="3">
    <source>
        <dbReference type="ARBA" id="ARBA00022840"/>
    </source>
</evidence>